<dbReference type="Pfam" id="PF00563">
    <property type="entry name" value="EAL"/>
    <property type="match status" value="1"/>
</dbReference>
<protein>
    <submittedName>
        <fullName evidence="2">EAL domain-containing protein</fullName>
    </submittedName>
</protein>
<dbReference type="SUPFAM" id="SSF141868">
    <property type="entry name" value="EAL domain-like"/>
    <property type="match status" value="1"/>
</dbReference>
<dbReference type="Proteomes" id="UP000076128">
    <property type="component" value="Chromosome"/>
</dbReference>
<dbReference type="Gene3D" id="3.20.20.450">
    <property type="entry name" value="EAL domain"/>
    <property type="match status" value="1"/>
</dbReference>
<dbReference type="AlphaFoldDB" id="A0A159Z0L9"/>
<accession>A0A159Z0L9</accession>
<dbReference type="InterPro" id="IPR050706">
    <property type="entry name" value="Cyclic-di-GMP_PDE-like"/>
</dbReference>
<dbReference type="PANTHER" id="PTHR33121">
    <property type="entry name" value="CYCLIC DI-GMP PHOSPHODIESTERASE PDEF"/>
    <property type="match status" value="1"/>
</dbReference>
<dbReference type="STRING" id="1335048.AKL17_0162"/>
<feature type="domain" description="EAL" evidence="1">
    <location>
        <begin position="28"/>
        <end position="278"/>
    </location>
</feature>
<dbReference type="SMART" id="SM00052">
    <property type="entry name" value="EAL"/>
    <property type="match status" value="1"/>
</dbReference>
<dbReference type="InterPro" id="IPR035919">
    <property type="entry name" value="EAL_sf"/>
</dbReference>
<evidence type="ECO:0000313" key="3">
    <source>
        <dbReference type="Proteomes" id="UP000076128"/>
    </source>
</evidence>
<gene>
    <name evidence="2" type="ORF">AKL17_0162</name>
</gene>
<dbReference type="KEGG" id="daa:AKL17_0162"/>
<evidence type="ECO:0000259" key="1">
    <source>
        <dbReference type="PROSITE" id="PS50883"/>
    </source>
</evidence>
<dbReference type="PANTHER" id="PTHR33121:SF79">
    <property type="entry name" value="CYCLIC DI-GMP PHOSPHODIESTERASE PDED-RELATED"/>
    <property type="match status" value="1"/>
</dbReference>
<evidence type="ECO:0000313" key="2">
    <source>
        <dbReference type="EMBL" id="AMY67424.1"/>
    </source>
</evidence>
<dbReference type="PATRIC" id="fig|1335048.3.peg.169"/>
<name>A0A159Z0L9_9RHOB</name>
<dbReference type="PROSITE" id="PS50883">
    <property type="entry name" value="EAL"/>
    <property type="match status" value="1"/>
</dbReference>
<sequence>MHRPDDMGAWELPEGLESPLDFAVAERNRSTMDMVRNALDRQDVVLAFQPVVQGARPGNVAFYEGLIRILDDTGRVIPASDFIEAAETSQIGRKVDCLALEMGLIALSENPALRLSINMSARSIGSPHWMRVLKDGLRADPTAGDRLILEITESSAMMLPDLVGAFMHDQQCSGIAFALDDFGAGHTSFRYLREFYFDLVKIDSQFIRGIAQSADNQVLTAALQSISRHFDMFTVATGVETAADAAFLQQIGIDCMQGYYYGAPTIQPPWKTPARKCMPQIP</sequence>
<dbReference type="InterPro" id="IPR001633">
    <property type="entry name" value="EAL_dom"/>
</dbReference>
<proteinExistence type="predicted"/>
<dbReference type="RefSeq" id="WP_236937966.1">
    <property type="nucleotide sequence ID" value="NZ_CP012661.1"/>
</dbReference>
<dbReference type="CDD" id="cd01948">
    <property type="entry name" value="EAL"/>
    <property type="match status" value="1"/>
</dbReference>
<organism evidence="2 3">
    <name type="scientific">Frigidibacter mobilis</name>
    <dbReference type="NCBI Taxonomy" id="1335048"/>
    <lineage>
        <taxon>Bacteria</taxon>
        <taxon>Pseudomonadati</taxon>
        <taxon>Pseudomonadota</taxon>
        <taxon>Alphaproteobacteria</taxon>
        <taxon>Rhodobacterales</taxon>
        <taxon>Paracoccaceae</taxon>
        <taxon>Frigidibacter</taxon>
    </lineage>
</organism>
<keyword evidence="3" id="KW-1185">Reference proteome</keyword>
<dbReference type="GO" id="GO:0071111">
    <property type="term" value="F:cyclic-guanylate-specific phosphodiesterase activity"/>
    <property type="evidence" value="ECO:0007669"/>
    <property type="project" value="InterPro"/>
</dbReference>
<dbReference type="EMBL" id="CP012661">
    <property type="protein sequence ID" value="AMY67424.1"/>
    <property type="molecule type" value="Genomic_DNA"/>
</dbReference>
<reference evidence="2 3" key="1">
    <citation type="submission" date="2015-09" db="EMBL/GenBank/DDBJ databases">
        <title>Complete genome sequence of Defluviimonas alba cai42t isolated from an oilfield in Xinjiang.</title>
        <authorList>
            <person name="Geng S."/>
            <person name="Pan X."/>
            <person name="Wu X."/>
        </authorList>
    </citation>
    <scope>NUCLEOTIDE SEQUENCE [LARGE SCALE GENOMIC DNA]</scope>
    <source>
        <strain evidence="3">cai42</strain>
    </source>
</reference>